<dbReference type="PROSITE" id="PS50943">
    <property type="entry name" value="HTH_CROC1"/>
    <property type="match status" value="1"/>
</dbReference>
<proteinExistence type="predicted"/>
<accession>A0A9X4L5G1</accession>
<name>A0A9X4L5G1_9BACL</name>
<dbReference type="AlphaFoldDB" id="A0A9X4L5G1"/>
<sequence length="74" mass="8716">MAKKVVLMIQELLHQYNISLRELSRITDIRHAALSELANHKRQNVNFGHIERIAEALKIEDIREIIDLRDVEED</sequence>
<dbReference type="Gene3D" id="1.10.260.40">
    <property type="entry name" value="lambda repressor-like DNA-binding domains"/>
    <property type="match status" value="1"/>
</dbReference>
<dbReference type="Proteomes" id="UP001153404">
    <property type="component" value="Unassembled WGS sequence"/>
</dbReference>
<dbReference type="Pfam" id="PF13443">
    <property type="entry name" value="HTH_26"/>
    <property type="match status" value="1"/>
</dbReference>
<reference evidence="2" key="1">
    <citation type="submission" date="2022-10" db="EMBL/GenBank/DDBJ databases">
        <title>Comparative genomic analysis of Cohnella hashimotonis sp. nov., isolated from the International Space Station.</title>
        <authorList>
            <person name="Simpson A."/>
            <person name="Venkateswaran K."/>
        </authorList>
    </citation>
    <scope>NUCLEOTIDE SEQUENCE</scope>
    <source>
        <strain evidence="2">DSM 28161</strain>
    </source>
</reference>
<comment type="caution">
    <text evidence="2">The sequence shown here is derived from an EMBL/GenBank/DDBJ whole genome shotgun (WGS) entry which is preliminary data.</text>
</comment>
<dbReference type="RefSeq" id="WP_277538975.1">
    <property type="nucleotide sequence ID" value="NZ_JAPDIA010000009.1"/>
</dbReference>
<evidence type="ECO:0000313" key="3">
    <source>
        <dbReference type="Proteomes" id="UP001153404"/>
    </source>
</evidence>
<dbReference type="GO" id="GO:0003677">
    <property type="term" value="F:DNA binding"/>
    <property type="evidence" value="ECO:0007669"/>
    <property type="project" value="InterPro"/>
</dbReference>
<dbReference type="SMART" id="SM00530">
    <property type="entry name" value="HTH_XRE"/>
    <property type="match status" value="1"/>
</dbReference>
<dbReference type="InterPro" id="IPR010982">
    <property type="entry name" value="Lambda_DNA-bd_dom_sf"/>
</dbReference>
<keyword evidence="3" id="KW-1185">Reference proteome</keyword>
<dbReference type="EMBL" id="JAPDIA010000009">
    <property type="protein sequence ID" value="MDG0814224.1"/>
    <property type="molecule type" value="Genomic_DNA"/>
</dbReference>
<dbReference type="SUPFAM" id="SSF47413">
    <property type="entry name" value="lambda repressor-like DNA-binding domains"/>
    <property type="match status" value="1"/>
</dbReference>
<feature type="domain" description="HTH cro/C1-type" evidence="1">
    <location>
        <begin position="9"/>
        <end position="65"/>
    </location>
</feature>
<gene>
    <name evidence="2" type="ORF">OMP40_36805</name>
</gene>
<evidence type="ECO:0000313" key="2">
    <source>
        <dbReference type="EMBL" id="MDG0814224.1"/>
    </source>
</evidence>
<evidence type="ECO:0000259" key="1">
    <source>
        <dbReference type="PROSITE" id="PS50943"/>
    </source>
</evidence>
<organism evidence="2 3">
    <name type="scientific">Cohnella rhizosphaerae</name>
    <dbReference type="NCBI Taxonomy" id="1457232"/>
    <lineage>
        <taxon>Bacteria</taxon>
        <taxon>Bacillati</taxon>
        <taxon>Bacillota</taxon>
        <taxon>Bacilli</taxon>
        <taxon>Bacillales</taxon>
        <taxon>Paenibacillaceae</taxon>
        <taxon>Cohnella</taxon>
    </lineage>
</organism>
<dbReference type="InterPro" id="IPR001387">
    <property type="entry name" value="Cro/C1-type_HTH"/>
</dbReference>
<protein>
    <submittedName>
        <fullName evidence="2">Helix-turn-helix transcriptional regulator</fullName>
    </submittedName>
</protein>